<organism evidence="12 13">
    <name type="scientific">Methylococcus geothermalis</name>
    <dbReference type="NCBI Taxonomy" id="2681310"/>
    <lineage>
        <taxon>Bacteria</taxon>
        <taxon>Pseudomonadati</taxon>
        <taxon>Pseudomonadota</taxon>
        <taxon>Gammaproteobacteria</taxon>
        <taxon>Methylococcales</taxon>
        <taxon>Methylococcaceae</taxon>
        <taxon>Methylococcus</taxon>
    </lineage>
</organism>
<feature type="region of interest" description="Disordered" evidence="10">
    <location>
        <begin position="1"/>
        <end position="26"/>
    </location>
</feature>
<evidence type="ECO:0000259" key="11">
    <source>
        <dbReference type="PROSITE" id="PS51779"/>
    </source>
</evidence>
<dbReference type="PANTHER" id="PTHR35851">
    <property type="entry name" value="CELL DIVISION PROTEIN FTSQ"/>
    <property type="match status" value="1"/>
</dbReference>
<keyword evidence="4 9" id="KW-0132">Cell division</keyword>
<evidence type="ECO:0000256" key="9">
    <source>
        <dbReference type="HAMAP-Rule" id="MF_00911"/>
    </source>
</evidence>
<evidence type="ECO:0000256" key="3">
    <source>
        <dbReference type="ARBA" id="ARBA00022519"/>
    </source>
</evidence>
<gene>
    <name evidence="9" type="primary">ftsQ</name>
    <name evidence="12" type="ORF">GNH96_05790</name>
</gene>
<comment type="subcellular location">
    <subcellularLocation>
        <location evidence="9">Cell inner membrane</location>
        <topology evidence="9">Single-pass type II membrane protein</topology>
    </subcellularLocation>
    <subcellularLocation>
        <location evidence="1">Membrane</location>
    </subcellularLocation>
    <text evidence="9">Localizes to the division septum.</text>
</comment>
<evidence type="ECO:0000256" key="5">
    <source>
        <dbReference type="ARBA" id="ARBA00022692"/>
    </source>
</evidence>
<comment type="similarity">
    <text evidence="9">Belongs to the FtsQ/DivIB family. FtsQ subfamily.</text>
</comment>
<dbReference type="InterPro" id="IPR045335">
    <property type="entry name" value="FtsQ_C_sf"/>
</dbReference>
<dbReference type="KEGG" id="metu:GNH96_05790"/>
<evidence type="ECO:0000256" key="7">
    <source>
        <dbReference type="ARBA" id="ARBA00023136"/>
    </source>
</evidence>
<evidence type="ECO:0000256" key="1">
    <source>
        <dbReference type="ARBA" id="ARBA00004370"/>
    </source>
</evidence>
<keyword evidence="3 9" id="KW-0997">Cell inner membrane</keyword>
<keyword evidence="13" id="KW-1185">Reference proteome</keyword>
<dbReference type="Pfam" id="PF03799">
    <property type="entry name" value="FtsQ_DivIB_C"/>
    <property type="match status" value="1"/>
</dbReference>
<evidence type="ECO:0000313" key="12">
    <source>
        <dbReference type="EMBL" id="QJD29526.1"/>
    </source>
</evidence>
<evidence type="ECO:0000256" key="10">
    <source>
        <dbReference type="SAM" id="MobiDB-lite"/>
    </source>
</evidence>
<comment type="function">
    <text evidence="9">Essential cell division protein. May link together the upstream cell division proteins, which are predominantly cytoplasmic, with the downstream cell division proteins, which are predominantly periplasmic. May control correct divisome assembly.</text>
</comment>
<keyword evidence="5 9" id="KW-0812">Transmembrane</keyword>
<dbReference type="PANTHER" id="PTHR35851:SF1">
    <property type="entry name" value="CELL DIVISION PROTEIN FTSQ"/>
    <property type="match status" value="1"/>
</dbReference>
<dbReference type="GO" id="GO:0043093">
    <property type="term" value="P:FtsZ-dependent cytokinesis"/>
    <property type="evidence" value="ECO:0007669"/>
    <property type="project" value="UniProtKB-UniRule"/>
</dbReference>
<accession>A0A858Q741</accession>
<dbReference type="InterPro" id="IPR013685">
    <property type="entry name" value="POTRA_FtsQ_type"/>
</dbReference>
<dbReference type="PROSITE" id="PS51779">
    <property type="entry name" value="POTRA"/>
    <property type="match status" value="1"/>
</dbReference>
<dbReference type="Proteomes" id="UP000503004">
    <property type="component" value="Chromosome"/>
</dbReference>
<comment type="subunit">
    <text evidence="9">Part of a complex composed of FtsB, FtsL and FtsQ.</text>
</comment>
<sequence>MAYPGNQLGVSSDGRNRAGSRPAPGAGGKFRASFEALLMLCLIWATVAWGVQWFAERQVQTVRVKGVFRYIDPAAVESLVREELASANTYFGIPLAGIREAVATIPWVADVSVERRWPDRIEVEVLEHRPIARWGDADFIDDRMNRFHIGSTQGFEHLPLLTGPDGQERRLVKVLVGLNDRFETWGTRVAELKLTDRWSWSLRLESDVRIEFGRQEPVEAIAHLLGLLPLLGKERMALLQSIDLRYPYGFAVVWKPHPPDAEVPPEQSRELSPA</sequence>
<dbReference type="InterPro" id="IPR026579">
    <property type="entry name" value="FtsQ"/>
</dbReference>
<dbReference type="EMBL" id="CP046565">
    <property type="protein sequence ID" value="QJD29526.1"/>
    <property type="molecule type" value="Genomic_DNA"/>
</dbReference>
<dbReference type="GO" id="GO:0090529">
    <property type="term" value="P:cell septum assembly"/>
    <property type="evidence" value="ECO:0007669"/>
    <property type="project" value="InterPro"/>
</dbReference>
<evidence type="ECO:0000313" key="13">
    <source>
        <dbReference type="Proteomes" id="UP000503004"/>
    </source>
</evidence>
<dbReference type="Gene3D" id="3.10.20.310">
    <property type="entry name" value="membrane protein fhac"/>
    <property type="match status" value="1"/>
</dbReference>
<evidence type="ECO:0000256" key="4">
    <source>
        <dbReference type="ARBA" id="ARBA00022618"/>
    </source>
</evidence>
<name>A0A858Q741_9GAMM</name>
<dbReference type="Pfam" id="PF08478">
    <property type="entry name" value="POTRA_1"/>
    <property type="match status" value="1"/>
</dbReference>
<dbReference type="InterPro" id="IPR005548">
    <property type="entry name" value="Cell_div_FtsQ/DivIB_C"/>
</dbReference>
<dbReference type="Gene3D" id="3.40.50.11690">
    <property type="entry name" value="Cell division protein FtsQ/DivIB"/>
    <property type="match status" value="1"/>
</dbReference>
<dbReference type="GO" id="GO:0005886">
    <property type="term" value="C:plasma membrane"/>
    <property type="evidence" value="ECO:0007669"/>
    <property type="project" value="UniProtKB-SubCell"/>
</dbReference>
<feature type="domain" description="POTRA" evidence="11">
    <location>
        <begin position="57"/>
        <end position="128"/>
    </location>
</feature>
<protein>
    <recommendedName>
        <fullName evidence="9">Cell division protein FtsQ</fullName>
    </recommendedName>
</protein>
<keyword evidence="2 9" id="KW-1003">Cell membrane</keyword>
<proteinExistence type="inferred from homology"/>
<keyword evidence="8 9" id="KW-0131">Cell cycle</keyword>
<evidence type="ECO:0000256" key="6">
    <source>
        <dbReference type="ARBA" id="ARBA00022989"/>
    </source>
</evidence>
<keyword evidence="7 9" id="KW-0472">Membrane</keyword>
<dbReference type="GO" id="GO:0032153">
    <property type="term" value="C:cell division site"/>
    <property type="evidence" value="ECO:0007669"/>
    <property type="project" value="UniProtKB-UniRule"/>
</dbReference>
<evidence type="ECO:0000256" key="8">
    <source>
        <dbReference type="ARBA" id="ARBA00023306"/>
    </source>
</evidence>
<reference evidence="13" key="1">
    <citation type="submission" date="2019-12" db="EMBL/GenBank/DDBJ databases">
        <authorList>
            <person name="Awala S.I."/>
            <person name="Rhee S.K."/>
        </authorList>
    </citation>
    <scope>NUCLEOTIDE SEQUENCE [LARGE SCALE GENOMIC DNA]</scope>
    <source>
        <strain evidence="13">IM1</strain>
    </source>
</reference>
<keyword evidence="6 9" id="KW-1133">Transmembrane helix</keyword>
<dbReference type="HAMAP" id="MF_00911">
    <property type="entry name" value="FtsQ_subfam"/>
    <property type="match status" value="1"/>
</dbReference>
<dbReference type="AlphaFoldDB" id="A0A858Q741"/>
<dbReference type="InterPro" id="IPR034746">
    <property type="entry name" value="POTRA"/>
</dbReference>
<evidence type="ECO:0000256" key="2">
    <source>
        <dbReference type="ARBA" id="ARBA00022475"/>
    </source>
</evidence>